<dbReference type="InterPro" id="IPR013785">
    <property type="entry name" value="Aldolase_TIM"/>
</dbReference>
<feature type="binding site" evidence="10 14">
    <location>
        <position position="65"/>
    </location>
    <ligand>
        <name>substrate</name>
    </ligand>
</feature>
<dbReference type="Proteomes" id="UP000292927">
    <property type="component" value="Unassembled WGS sequence"/>
</dbReference>
<dbReference type="AlphaFoldDB" id="A0A4V2F846"/>
<feature type="active site" description="Proton donor" evidence="10 12">
    <location>
        <position position="174"/>
    </location>
</feature>
<comment type="cofactor">
    <cofactor evidence="10 13">
        <name>a divalent metal cation</name>
        <dbReference type="ChEBI" id="CHEBI:60240"/>
    </cofactor>
    <text evidence="10 13">Binds 1 divalent metal cation per subunit.</text>
</comment>
<dbReference type="NCBIfam" id="NF004076">
    <property type="entry name" value="PRK05581.1-4"/>
    <property type="match status" value="1"/>
</dbReference>
<feature type="binding site" evidence="10 13">
    <location>
        <position position="65"/>
    </location>
    <ligand>
        <name>a divalent metal cation</name>
        <dbReference type="ChEBI" id="CHEBI:60240"/>
    </ligand>
</feature>
<keyword evidence="10 11" id="KW-0119">Carbohydrate metabolism</keyword>
<dbReference type="EC" id="5.1.3.1" evidence="7 10"/>
<dbReference type="EMBL" id="SGXF01000001">
    <property type="protein sequence ID" value="RZT02147.1"/>
    <property type="molecule type" value="Genomic_DNA"/>
</dbReference>
<evidence type="ECO:0000256" key="6">
    <source>
        <dbReference type="ARBA" id="ARBA00009541"/>
    </source>
</evidence>
<evidence type="ECO:0000256" key="5">
    <source>
        <dbReference type="ARBA" id="ARBA00001954"/>
    </source>
</evidence>
<evidence type="ECO:0000256" key="2">
    <source>
        <dbReference type="ARBA" id="ARBA00001936"/>
    </source>
</evidence>
<dbReference type="InterPro" id="IPR000056">
    <property type="entry name" value="Ribul_P_3_epim-like"/>
</dbReference>
<dbReference type="Pfam" id="PF00834">
    <property type="entry name" value="Ribul_P_3_epim"/>
    <property type="match status" value="1"/>
</dbReference>
<evidence type="ECO:0000313" key="15">
    <source>
        <dbReference type="EMBL" id="RZT02147.1"/>
    </source>
</evidence>
<feature type="binding site" evidence="10">
    <location>
        <begin position="174"/>
        <end position="176"/>
    </location>
    <ligand>
        <name>substrate</name>
    </ligand>
</feature>
<evidence type="ECO:0000256" key="10">
    <source>
        <dbReference type="HAMAP-Rule" id="MF_02227"/>
    </source>
</evidence>
<dbReference type="GO" id="GO:0006098">
    <property type="term" value="P:pentose-phosphate shunt"/>
    <property type="evidence" value="ECO:0007669"/>
    <property type="project" value="UniProtKB-UniRule"/>
</dbReference>
<dbReference type="InterPro" id="IPR026019">
    <property type="entry name" value="Ribul_P_3_epim"/>
</dbReference>
<feature type="binding site" evidence="10 14">
    <location>
        <position position="7"/>
    </location>
    <ligand>
        <name>substrate</name>
    </ligand>
</feature>
<feature type="active site" description="Proton acceptor" evidence="10 12">
    <location>
        <position position="34"/>
    </location>
</feature>
<comment type="pathway">
    <text evidence="10">Carbohydrate degradation.</text>
</comment>
<evidence type="ECO:0000256" key="4">
    <source>
        <dbReference type="ARBA" id="ARBA00001947"/>
    </source>
</evidence>
<feature type="binding site" evidence="10 14">
    <location>
        <begin position="141"/>
        <end position="144"/>
    </location>
    <ligand>
        <name>substrate</name>
    </ligand>
</feature>
<dbReference type="InterPro" id="IPR011060">
    <property type="entry name" value="RibuloseP-bd_barrel"/>
</dbReference>
<keyword evidence="9 10" id="KW-0413">Isomerase</keyword>
<evidence type="ECO:0000256" key="12">
    <source>
        <dbReference type="PIRSR" id="PIRSR001461-1"/>
    </source>
</evidence>
<name>A0A4V2F846_9FIRM</name>
<feature type="binding site" evidence="10 13">
    <location>
        <position position="174"/>
    </location>
    <ligand>
        <name>a divalent metal cation</name>
        <dbReference type="ChEBI" id="CHEBI:60240"/>
    </ligand>
</feature>
<feature type="binding site" evidence="14">
    <location>
        <position position="176"/>
    </location>
    <ligand>
        <name>substrate</name>
    </ligand>
</feature>
<comment type="catalytic activity">
    <reaction evidence="1 10 11">
        <text>D-ribulose 5-phosphate = D-xylulose 5-phosphate</text>
        <dbReference type="Rhea" id="RHEA:13677"/>
        <dbReference type="ChEBI" id="CHEBI:57737"/>
        <dbReference type="ChEBI" id="CHEBI:58121"/>
        <dbReference type="EC" id="5.1.3.1"/>
    </reaction>
</comment>
<gene>
    <name evidence="10" type="primary">rpe</name>
    <name evidence="15" type="ORF">EV209_0255</name>
</gene>
<keyword evidence="16" id="KW-1185">Reference proteome</keyword>
<evidence type="ECO:0000256" key="1">
    <source>
        <dbReference type="ARBA" id="ARBA00001782"/>
    </source>
</evidence>
<evidence type="ECO:0000256" key="13">
    <source>
        <dbReference type="PIRSR" id="PIRSR001461-2"/>
    </source>
</evidence>
<dbReference type="GO" id="GO:0046872">
    <property type="term" value="F:metal ion binding"/>
    <property type="evidence" value="ECO:0007669"/>
    <property type="project" value="UniProtKB-UniRule"/>
</dbReference>
<dbReference type="RefSeq" id="WP_130432267.1">
    <property type="nucleotide sequence ID" value="NZ_SGXF01000001.1"/>
</dbReference>
<reference evidence="15 16" key="1">
    <citation type="submission" date="2019-02" db="EMBL/GenBank/DDBJ databases">
        <title>Genomic Encyclopedia of Type Strains, Phase IV (KMG-IV): sequencing the most valuable type-strain genomes for metagenomic binning, comparative biology and taxonomic classification.</title>
        <authorList>
            <person name="Goeker M."/>
        </authorList>
    </citation>
    <scope>NUCLEOTIDE SEQUENCE [LARGE SCALE GENOMIC DNA]</scope>
    <source>
        <strain evidence="15 16">DSM 29486</strain>
    </source>
</reference>
<organism evidence="15 16">
    <name type="scientific">Cuneatibacter caecimuris</name>
    <dbReference type="NCBI Taxonomy" id="1796618"/>
    <lineage>
        <taxon>Bacteria</taxon>
        <taxon>Bacillati</taxon>
        <taxon>Bacillota</taxon>
        <taxon>Clostridia</taxon>
        <taxon>Lachnospirales</taxon>
        <taxon>Lachnospiraceae</taxon>
        <taxon>Cuneatibacter</taxon>
    </lineage>
</organism>
<comment type="similarity">
    <text evidence="6 10 11">Belongs to the ribulose-phosphate 3-epimerase family.</text>
</comment>
<proteinExistence type="inferred from homology"/>
<dbReference type="Gene3D" id="3.20.20.70">
    <property type="entry name" value="Aldolase class I"/>
    <property type="match status" value="1"/>
</dbReference>
<dbReference type="GO" id="GO:0004750">
    <property type="term" value="F:D-ribulose-phosphate 3-epimerase activity"/>
    <property type="evidence" value="ECO:0007669"/>
    <property type="project" value="UniProtKB-UniRule"/>
</dbReference>
<dbReference type="OrthoDB" id="1645589at2"/>
<comment type="function">
    <text evidence="10">Catalyzes the reversible epimerization of D-ribulose 5-phosphate to D-xylulose 5-phosphate.</text>
</comment>
<evidence type="ECO:0000256" key="3">
    <source>
        <dbReference type="ARBA" id="ARBA00001941"/>
    </source>
</evidence>
<feature type="binding site" evidence="14">
    <location>
        <begin position="197"/>
        <end position="198"/>
    </location>
    <ligand>
        <name>substrate</name>
    </ligand>
</feature>
<keyword evidence="13" id="KW-0464">Manganese</keyword>
<comment type="cofactor">
    <cofactor evidence="5">
        <name>Fe(2+)</name>
        <dbReference type="ChEBI" id="CHEBI:29033"/>
    </cofactor>
</comment>
<dbReference type="SUPFAM" id="SSF51366">
    <property type="entry name" value="Ribulose-phoshate binding barrel"/>
    <property type="match status" value="1"/>
</dbReference>
<sequence>MIKLSPSILTSDFANLGAQLREIEEAGAQMLHLDVMDGSFVPSISIGLPVIRSIRRVSGLMFDVHLMILEPERYVEEFREAGADLITVHAEACTDLKKTIEKIHACGAKAGVSVKPATPVEDIFPILDQVELVLVMTVEPGFGGQAYLESCTEKIRVLRREILRRGLYVDIEVDGGIKKDTTLPVVLEAGANVIVGGTAIVNGNIRENTEGFLEVFRRFEP</sequence>
<keyword evidence="13" id="KW-0862">Zinc</keyword>
<evidence type="ECO:0000256" key="9">
    <source>
        <dbReference type="ARBA" id="ARBA00023235"/>
    </source>
</evidence>
<dbReference type="FunFam" id="3.20.20.70:FF:000004">
    <property type="entry name" value="Ribulose-phosphate 3-epimerase"/>
    <property type="match status" value="1"/>
</dbReference>
<evidence type="ECO:0000256" key="11">
    <source>
        <dbReference type="PIRNR" id="PIRNR001461"/>
    </source>
</evidence>
<dbReference type="PANTHER" id="PTHR11749">
    <property type="entry name" value="RIBULOSE-5-PHOSPHATE-3-EPIMERASE"/>
    <property type="match status" value="1"/>
</dbReference>
<keyword evidence="13" id="KW-0170">Cobalt</keyword>
<comment type="cofactor">
    <cofactor evidence="4">
        <name>Zn(2+)</name>
        <dbReference type="ChEBI" id="CHEBI:29105"/>
    </cofactor>
</comment>
<dbReference type="PIRSF" id="PIRSF001461">
    <property type="entry name" value="RPE"/>
    <property type="match status" value="1"/>
</dbReference>
<evidence type="ECO:0000256" key="8">
    <source>
        <dbReference type="ARBA" id="ARBA00022723"/>
    </source>
</evidence>
<dbReference type="NCBIfam" id="TIGR01163">
    <property type="entry name" value="rpe"/>
    <property type="match status" value="1"/>
</dbReference>
<comment type="cofactor">
    <cofactor evidence="2">
        <name>Mn(2+)</name>
        <dbReference type="ChEBI" id="CHEBI:29035"/>
    </cofactor>
</comment>
<evidence type="ECO:0000256" key="14">
    <source>
        <dbReference type="PIRSR" id="PIRSR001461-3"/>
    </source>
</evidence>
<comment type="caution">
    <text evidence="15">The sequence shown here is derived from an EMBL/GenBank/DDBJ whole genome shotgun (WGS) entry which is preliminary data.</text>
</comment>
<feature type="binding site" evidence="10 13">
    <location>
        <position position="34"/>
    </location>
    <ligand>
        <name>a divalent metal cation</name>
        <dbReference type="ChEBI" id="CHEBI:60240"/>
    </ligand>
</feature>
<accession>A0A4V2F846</accession>
<dbReference type="GO" id="GO:0019323">
    <property type="term" value="P:pentose catabolic process"/>
    <property type="evidence" value="ECO:0007669"/>
    <property type="project" value="UniProtKB-UniRule"/>
</dbReference>
<dbReference type="HAMAP" id="MF_02227">
    <property type="entry name" value="RPE"/>
    <property type="match status" value="1"/>
</dbReference>
<dbReference type="CDD" id="cd00429">
    <property type="entry name" value="RPE"/>
    <property type="match status" value="1"/>
</dbReference>
<dbReference type="GO" id="GO:0005737">
    <property type="term" value="C:cytoplasm"/>
    <property type="evidence" value="ECO:0007669"/>
    <property type="project" value="UniProtKB-ARBA"/>
</dbReference>
<protein>
    <recommendedName>
        <fullName evidence="7 10">Ribulose-phosphate 3-epimerase</fullName>
        <ecNumber evidence="7 10">5.1.3.1</ecNumber>
    </recommendedName>
</protein>
<comment type="caution">
    <text evidence="10">Lacks conserved residue(s) required for the propagation of feature annotation.</text>
</comment>
<comment type="cofactor">
    <cofactor evidence="3">
        <name>Co(2+)</name>
        <dbReference type="ChEBI" id="CHEBI:48828"/>
    </cofactor>
</comment>
<keyword evidence="8 10" id="KW-0479">Metal-binding</keyword>
<evidence type="ECO:0000256" key="7">
    <source>
        <dbReference type="ARBA" id="ARBA00013188"/>
    </source>
</evidence>
<evidence type="ECO:0000313" key="16">
    <source>
        <dbReference type="Proteomes" id="UP000292927"/>
    </source>
</evidence>
<feature type="binding site" evidence="10 13">
    <location>
        <position position="32"/>
    </location>
    <ligand>
        <name>a divalent metal cation</name>
        <dbReference type="ChEBI" id="CHEBI:60240"/>
    </ligand>
</feature>